<dbReference type="Pfam" id="PF00226">
    <property type="entry name" value="DnaJ"/>
    <property type="match status" value="1"/>
</dbReference>
<proteinExistence type="predicted"/>
<feature type="domain" description="J" evidence="4">
    <location>
        <begin position="3"/>
        <end position="69"/>
    </location>
</feature>
<evidence type="ECO:0000313" key="6">
    <source>
        <dbReference type="Proteomes" id="UP000298325"/>
    </source>
</evidence>
<dbReference type="SUPFAM" id="SSF46565">
    <property type="entry name" value="Chaperone J-domain"/>
    <property type="match status" value="1"/>
</dbReference>
<dbReference type="Proteomes" id="UP000298325">
    <property type="component" value="Unassembled WGS sequence"/>
</dbReference>
<evidence type="ECO:0000256" key="2">
    <source>
        <dbReference type="SAM" id="MobiDB-lite"/>
    </source>
</evidence>
<name>A0A4Z1C7S1_9GAMM</name>
<protein>
    <recommendedName>
        <fullName evidence="4">J domain-containing protein</fullName>
    </recommendedName>
</protein>
<dbReference type="AlphaFoldDB" id="A0A4Z1C7S1"/>
<sequence length="424" mass="47726">MVNPWQLLGVEPGSDRKTIKRAYTRLIKDVHPEERPDDFMQLREAYEWALKTLESPSTPMVFSPEDKTARTEPLDFSGWGNAFDHETADNREASTTIRDSRPENDPGPAPKAETINDDLATEGDTRSAWDQPPPIQVADDFEDRQQQLNQLILAISHLLENLDLRNNLAHWEPLLTGPELDDFQLASAVSHWLLAEVVRILQSGSDQCPLEPALIARLNHRFHWLTDHRNIPISDDKAFRLSLLIEAADQQLAGTRARFGWRWLAHTLLSLSGRISRIECLLGLATLLGAVLMTAALSGGMPGSDGNIVTLMTTALLMLYCLICLMIKRTRDVGINPALAITVGIIFPAVWIFYLLGAPKHNEKVKDPRLKFSPAYERAYREYFAAHRKRELVASLTERFSRIHSGVYLTIAVLWIGGFLLLKA</sequence>
<feature type="transmembrane region" description="Helical" evidence="3">
    <location>
        <begin position="339"/>
        <end position="357"/>
    </location>
</feature>
<dbReference type="CDD" id="cd06257">
    <property type="entry name" value="DnaJ"/>
    <property type="match status" value="1"/>
</dbReference>
<dbReference type="RefSeq" id="WP_135804073.1">
    <property type="nucleotide sequence ID" value="NZ_SRPF01000004.1"/>
</dbReference>
<dbReference type="InterPro" id="IPR036869">
    <property type="entry name" value="J_dom_sf"/>
</dbReference>
<feature type="region of interest" description="Disordered" evidence="2">
    <location>
        <begin position="59"/>
        <end position="117"/>
    </location>
</feature>
<feature type="compositionally biased region" description="Basic and acidic residues" evidence="2">
    <location>
        <begin position="64"/>
        <end position="73"/>
    </location>
</feature>
<dbReference type="SMART" id="SM00271">
    <property type="entry name" value="DnaJ"/>
    <property type="match status" value="1"/>
</dbReference>
<dbReference type="OrthoDB" id="5524449at2"/>
<dbReference type="InterPro" id="IPR001623">
    <property type="entry name" value="DnaJ_domain"/>
</dbReference>
<evidence type="ECO:0000259" key="4">
    <source>
        <dbReference type="PROSITE" id="PS50076"/>
    </source>
</evidence>
<gene>
    <name evidence="5" type="ORF">E5Q11_14040</name>
</gene>
<feature type="transmembrane region" description="Helical" evidence="3">
    <location>
        <begin position="307"/>
        <end position="327"/>
    </location>
</feature>
<accession>A0A4Z1C7S1</accession>
<evidence type="ECO:0000256" key="3">
    <source>
        <dbReference type="SAM" id="Phobius"/>
    </source>
</evidence>
<evidence type="ECO:0000256" key="1">
    <source>
        <dbReference type="ARBA" id="ARBA00023186"/>
    </source>
</evidence>
<keyword evidence="3" id="KW-1133">Transmembrane helix</keyword>
<dbReference type="Gene3D" id="1.10.287.110">
    <property type="entry name" value="DnaJ domain"/>
    <property type="match status" value="1"/>
</dbReference>
<keyword evidence="3" id="KW-0472">Membrane</keyword>
<feature type="transmembrane region" description="Helical" evidence="3">
    <location>
        <begin position="280"/>
        <end position="301"/>
    </location>
</feature>
<organism evidence="5 6">
    <name type="scientific">Marinobacter confluentis</name>
    <dbReference type="NCBI Taxonomy" id="1697557"/>
    <lineage>
        <taxon>Bacteria</taxon>
        <taxon>Pseudomonadati</taxon>
        <taxon>Pseudomonadota</taxon>
        <taxon>Gammaproteobacteria</taxon>
        <taxon>Pseudomonadales</taxon>
        <taxon>Marinobacteraceae</taxon>
        <taxon>Marinobacter</taxon>
    </lineage>
</organism>
<comment type="caution">
    <text evidence="5">The sequence shown here is derived from an EMBL/GenBank/DDBJ whole genome shotgun (WGS) entry which is preliminary data.</text>
</comment>
<keyword evidence="3" id="KW-0812">Transmembrane</keyword>
<dbReference type="PROSITE" id="PS50076">
    <property type="entry name" value="DNAJ_2"/>
    <property type="match status" value="1"/>
</dbReference>
<dbReference type="EMBL" id="SRPF01000004">
    <property type="protein sequence ID" value="TGN38848.1"/>
    <property type="molecule type" value="Genomic_DNA"/>
</dbReference>
<feature type="transmembrane region" description="Helical" evidence="3">
    <location>
        <begin position="403"/>
        <end position="422"/>
    </location>
</feature>
<evidence type="ECO:0000313" key="5">
    <source>
        <dbReference type="EMBL" id="TGN38848.1"/>
    </source>
</evidence>
<keyword evidence="6" id="KW-1185">Reference proteome</keyword>
<feature type="compositionally biased region" description="Basic and acidic residues" evidence="2">
    <location>
        <begin position="83"/>
        <end position="104"/>
    </location>
</feature>
<keyword evidence="1" id="KW-0143">Chaperone</keyword>
<reference evidence="5 6" key="1">
    <citation type="submission" date="2019-04" db="EMBL/GenBank/DDBJ databases">
        <authorList>
            <person name="Park S."/>
            <person name="Yoon J.-H."/>
        </authorList>
    </citation>
    <scope>NUCLEOTIDE SEQUENCE [LARGE SCALE GENOMIC DNA]</scope>
    <source>
        <strain evidence="5 6">HJM-18</strain>
    </source>
</reference>